<comment type="similarity">
    <text evidence="1">Belongs to the creatininase superfamily.</text>
</comment>
<dbReference type="InterPro" id="IPR024087">
    <property type="entry name" value="Creatininase-like_sf"/>
</dbReference>
<dbReference type="Gene3D" id="3.40.50.10310">
    <property type="entry name" value="Creatininase"/>
    <property type="match status" value="1"/>
</dbReference>
<sequence length="122" mass="13754">RNLPLTLRRQRQMYIRDSVHMERAVANFPPEFPCPTLSKGRPAAAWASYDFGPSGVIGDPTPATREQGEGLLDSLAASWAQAIIEIHRMAWVERHEPTWGKQHWHGFVQSHPPSFAAESKEP</sequence>
<reference evidence="2 3" key="1">
    <citation type="submission" date="2017-11" db="EMBL/GenBank/DDBJ databases">
        <authorList>
            <person name="Han C.G."/>
        </authorList>
    </citation>
    <scope>NUCLEOTIDE SEQUENCE [LARGE SCALE GENOMIC DNA]</scope>
    <source>
        <strain evidence="2 3">A8</strain>
    </source>
</reference>
<name>A0A2N4YUK5_KLEVA</name>
<feature type="non-terminal residue" evidence="2">
    <location>
        <position position="1"/>
    </location>
</feature>
<evidence type="ECO:0000313" key="3">
    <source>
        <dbReference type="Proteomes" id="UP000234412"/>
    </source>
</evidence>
<organism evidence="2 3">
    <name type="scientific">Klebsiella variicola</name>
    <dbReference type="NCBI Taxonomy" id="244366"/>
    <lineage>
        <taxon>Bacteria</taxon>
        <taxon>Pseudomonadati</taxon>
        <taxon>Pseudomonadota</taxon>
        <taxon>Gammaproteobacteria</taxon>
        <taxon>Enterobacterales</taxon>
        <taxon>Enterobacteriaceae</taxon>
        <taxon>Klebsiella/Raoultella group</taxon>
        <taxon>Klebsiella</taxon>
        <taxon>Klebsiella pneumoniae complex</taxon>
    </lineage>
</organism>
<dbReference type="EMBL" id="PIDP01001296">
    <property type="protein sequence ID" value="PLM91337.1"/>
    <property type="molecule type" value="Genomic_DNA"/>
</dbReference>
<evidence type="ECO:0000256" key="1">
    <source>
        <dbReference type="ARBA" id="ARBA00024029"/>
    </source>
</evidence>
<dbReference type="InterPro" id="IPR003785">
    <property type="entry name" value="Creatininase/forma_Hydrolase"/>
</dbReference>
<dbReference type="AlphaFoldDB" id="A0A2N4YUK5"/>
<dbReference type="SUPFAM" id="SSF102215">
    <property type="entry name" value="Creatininase"/>
    <property type="match status" value="1"/>
</dbReference>
<gene>
    <name evidence="2" type="ORF">CWN47_26820</name>
</gene>
<dbReference type="Pfam" id="PF02633">
    <property type="entry name" value="Creatininase"/>
    <property type="match status" value="1"/>
</dbReference>
<evidence type="ECO:0008006" key="4">
    <source>
        <dbReference type="Google" id="ProtNLM"/>
    </source>
</evidence>
<dbReference type="Proteomes" id="UP000234412">
    <property type="component" value="Unassembled WGS sequence"/>
</dbReference>
<accession>A0A2N4YUK5</accession>
<protein>
    <recommendedName>
        <fullName evidence="4">Creatinine amidohydrolase</fullName>
    </recommendedName>
</protein>
<evidence type="ECO:0000313" key="2">
    <source>
        <dbReference type="EMBL" id="PLM91337.1"/>
    </source>
</evidence>
<reference evidence="2 3" key="2">
    <citation type="submission" date="2018-01" db="EMBL/GenBank/DDBJ databases">
        <title>Genomic study of Klebsiella pneumoniae.</title>
        <authorList>
            <person name="Yang Y."/>
            <person name="Bicalho R."/>
        </authorList>
    </citation>
    <scope>NUCLEOTIDE SEQUENCE [LARGE SCALE GENOMIC DNA]</scope>
    <source>
        <strain evidence="2 3">A8</strain>
    </source>
</reference>
<proteinExistence type="inferred from homology"/>
<comment type="caution">
    <text evidence="2">The sequence shown here is derived from an EMBL/GenBank/DDBJ whole genome shotgun (WGS) entry which is preliminary data.</text>
</comment>